<keyword evidence="2" id="KW-1133">Transmembrane helix</keyword>
<feature type="transmembrane region" description="Helical" evidence="2">
    <location>
        <begin position="368"/>
        <end position="389"/>
    </location>
</feature>
<evidence type="ECO:0000256" key="2">
    <source>
        <dbReference type="SAM" id="Phobius"/>
    </source>
</evidence>
<dbReference type="GO" id="GO:0005737">
    <property type="term" value="C:cytoplasm"/>
    <property type="evidence" value="ECO:0007669"/>
    <property type="project" value="TreeGrafter"/>
</dbReference>
<evidence type="ECO:0000313" key="4">
    <source>
        <dbReference type="Proteomes" id="UP000694660"/>
    </source>
</evidence>
<protein>
    <recommendedName>
        <fullName evidence="5">HlyD family efflux transporter periplasmic adaptor subunit</fullName>
    </recommendedName>
</protein>
<dbReference type="GO" id="GO:0016020">
    <property type="term" value="C:membrane"/>
    <property type="evidence" value="ECO:0007669"/>
    <property type="project" value="InterPro"/>
</dbReference>
<feature type="coiled-coil region" evidence="1">
    <location>
        <begin position="526"/>
        <end position="553"/>
    </location>
</feature>
<feature type="transmembrane region" description="Helical" evidence="2">
    <location>
        <begin position="196"/>
        <end position="215"/>
    </location>
</feature>
<dbReference type="GO" id="GO:0004222">
    <property type="term" value="F:metalloendopeptidase activity"/>
    <property type="evidence" value="ECO:0007669"/>
    <property type="project" value="InterPro"/>
</dbReference>
<dbReference type="InterPro" id="IPR001193">
    <property type="entry name" value="MBTPS2"/>
</dbReference>
<proteinExistence type="predicted"/>
<dbReference type="PANTHER" id="PTHR13325:SF3">
    <property type="entry name" value="MEMBRANE-BOUND TRANSCRIPTION FACTOR SITE-2 PROTEASE"/>
    <property type="match status" value="1"/>
</dbReference>
<dbReference type="InterPro" id="IPR041881">
    <property type="entry name" value="PqqD_sf"/>
</dbReference>
<name>A0A944H6P4_DENI1</name>
<gene>
    <name evidence="3" type="ORF">I8J34_04280</name>
</gene>
<dbReference type="RefSeq" id="WP_214360151.1">
    <property type="nucleotide sequence ID" value="NZ_JAEKFT010000004.1"/>
</dbReference>
<dbReference type="EMBL" id="JAEKFT010000004">
    <property type="protein sequence ID" value="MBT0960384.1"/>
    <property type="molecule type" value="Genomic_DNA"/>
</dbReference>
<feature type="transmembrane region" description="Helical" evidence="2">
    <location>
        <begin position="395"/>
        <end position="414"/>
    </location>
</feature>
<feature type="transmembrane region" description="Helical" evidence="2">
    <location>
        <begin position="255"/>
        <end position="277"/>
    </location>
</feature>
<keyword evidence="1" id="KW-0175">Coiled coil</keyword>
<dbReference type="Gene3D" id="1.10.10.1150">
    <property type="entry name" value="Coenzyme PQQ synthesis protein D (PqqD)"/>
    <property type="match status" value="1"/>
</dbReference>
<sequence length="715" mass="78530">MSESLFSDQWFRVAQRTPCLRASVRVRRQTVRGQVWYVLTDEAKADRVFRLDAAAYAFVGRCTGAHTVQAIWDVVCAELGDGVPSQGALLRLMVRLQAAGLLYFDHHADIGSLFSRRVSRQGLKTQKLNPLAFRVRLGNPTRVLEALAPLGKLLITPIAMGVWWVIVVLAVLVALTQSDALSAHASQLLHGNGRLWLLWGVYPVVKLVHELAHGLAVRRWDGEVSEWGVALLVFMPMPYVDASAASAFRSARQRAVVSAAGIMAELMMASIALGIWLLVQPGLVRDVALTVVVICSVSTLLANGNPLLRFDGYFVLTDLLDLPNLADRSRRWWLDHLQRWIQGYESGDPLIPLRGETPWLWLYQPLSWLYRLGLSLAITLWLGHLAAVLGYLAGFWFVWSLFLSPIVSAVRALLDGRVAESNRLRSRMAAILLAGLVPVGLFAVPVPDVTLAHGVAWWPDTARIRNETAGFVAAVVRQHGEHVEPGDVILQLADDELVAEREQLVRERDGLQTALFNALRDDPVTAGQFAQRVESVQRALRRTEEQIDGLSVRAAIAGRLVLPAQGDLPGRFVPRGKEIGIIRDGSATRVRLAVPDDDAAGLVDLSSVSVRLSESPGVFHPAQLIGQLPEARRQLPAAALGMPAGGPFAVDPKDEEGLRTTTPVVWVDLIVPDVPQAFSGGRVQARFEHGRSSLATLLWRRGWQLLLGRFDPEGV</sequence>
<evidence type="ECO:0000313" key="3">
    <source>
        <dbReference type="EMBL" id="MBT0960384.1"/>
    </source>
</evidence>
<accession>A0A944H6P4</accession>
<keyword evidence="4" id="KW-1185">Reference proteome</keyword>
<organism evidence="3 4">
    <name type="scientific">Denitromonas iodatirespirans</name>
    <dbReference type="NCBI Taxonomy" id="2795389"/>
    <lineage>
        <taxon>Bacteria</taxon>
        <taxon>Pseudomonadati</taxon>
        <taxon>Pseudomonadota</taxon>
        <taxon>Betaproteobacteria</taxon>
        <taxon>Rhodocyclales</taxon>
        <taxon>Zoogloeaceae</taxon>
        <taxon>Denitromonas</taxon>
    </lineage>
</organism>
<dbReference type="AlphaFoldDB" id="A0A944H6P4"/>
<evidence type="ECO:0000256" key="1">
    <source>
        <dbReference type="SAM" id="Coils"/>
    </source>
</evidence>
<dbReference type="PANTHER" id="PTHR13325">
    <property type="entry name" value="PROTEASE M50 MEMBRANE-BOUND TRANSCRIPTION FACTOR SITE 2 PROTEASE"/>
    <property type="match status" value="1"/>
</dbReference>
<feature type="transmembrane region" description="Helical" evidence="2">
    <location>
        <begin position="227"/>
        <end position="248"/>
    </location>
</feature>
<reference evidence="4" key="1">
    <citation type="journal article" date="2022" name="ISME J.">
        <title>Genetic and phylogenetic analysis of dissimilatory iodate-reducing bacteria identifies potential niches across the world's oceans.</title>
        <authorList>
            <person name="Reyes-Umana V."/>
            <person name="Henning Z."/>
            <person name="Lee K."/>
            <person name="Barnum T.P."/>
            <person name="Coates J.D."/>
        </authorList>
    </citation>
    <scope>NUCLEOTIDE SEQUENCE [LARGE SCALE GENOMIC DNA]</scope>
    <source>
        <strain evidence="4">IR12</strain>
    </source>
</reference>
<dbReference type="GO" id="GO:0031293">
    <property type="term" value="P:membrane protein intracellular domain proteolysis"/>
    <property type="evidence" value="ECO:0007669"/>
    <property type="project" value="TreeGrafter"/>
</dbReference>
<dbReference type="Proteomes" id="UP000694660">
    <property type="component" value="Unassembled WGS sequence"/>
</dbReference>
<keyword evidence="2" id="KW-0812">Transmembrane</keyword>
<comment type="caution">
    <text evidence="3">The sequence shown here is derived from an EMBL/GenBank/DDBJ whole genome shotgun (WGS) entry which is preliminary data.</text>
</comment>
<feature type="transmembrane region" description="Helical" evidence="2">
    <location>
        <begin position="153"/>
        <end position="175"/>
    </location>
</feature>
<feature type="transmembrane region" description="Helical" evidence="2">
    <location>
        <begin position="283"/>
        <end position="302"/>
    </location>
</feature>
<feature type="transmembrane region" description="Helical" evidence="2">
    <location>
        <begin position="426"/>
        <end position="444"/>
    </location>
</feature>
<keyword evidence="2" id="KW-0472">Membrane</keyword>
<evidence type="ECO:0008006" key="5">
    <source>
        <dbReference type="Google" id="ProtNLM"/>
    </source>
</evidence>